<evidence type="ECO:0000313" key="3">
    <source>
        <dbReference type="Proteomes" id="UP000293925"/>
    </source>
</evidence>
<dbReference type="EMBL" id="SJSO01000003">
    <property type="protein sequence ID" value="TCD28632.1"/>
    <property type="molecule type" value="Genomic_DNA"/>
</dbReference>
<gene>
    <name evidence="2" type="ORF">EZ456_04380</name>
</gene>
<sequence>MYPANQIASAFIEKAIKDKAYLTHMKLQKLIYIANGIHLALNEGPLINEPVETWDYGPVIHSVYQNYKMFGSTRISVNPFENLVYRSKLSETAKKAIDDAWVVGKDVDGIQLSNWTHKEDSPWTTAKDQKLAVIPNNEMKNYFMKFLGKK</sequence>
<name>A0A4R0PZE8_9SPHI</name>
<dbReference type="AlphaFoldDB" id="A0A4R0PZE8"/>
<evidence type="ECO:0000313" key="2">
    <source>
        <dbReference type="EMBL" id="TCD28632.1"/>
    </source>
</evidence>
<dbReference type="InterPro" id="IPR025272">
    <property type="entry name" value="SocA_Panacea"/>
</dbReference>
<evidence type="ECO:0000259" key="1">
    <source>
        <dbReference type="Pfam" id="PF13274"/>
    </source>
</evidence>
<dbReference type="OrthoDB" id="9799173at2"/>
<proteinExistence type="predicted"/>
<accession>A0A4R0PZE8</accession>
<dbReference type="Proteomes" id="UP000293925">
    <property type="component" value="Unassembled WGS sequence"/>
</dbReference>
<organism evidence="2 3">
    <name type="scientific">Pedobacter psychrodurus</name>
    <dbReference type="NCBI Taxonomy" id="2530456"/>
    <lineage>
        <taxon>Bacteria</taxon>
        <taxon>Pseudomonadati</taxon>
        <taxon>Bacteroidota</taxon>
        <taxon>Sphingobacteriia</taxon>
        <taxon>Sphingobacteriales</taxon>
        <taxon>Sphingobacteriaceae</taxon>
        <taxon>Pedobacter</taxon>
    </lineage>
</organism>
<keyword evidence="3" id="KW-1185">Reference proteome</keyword>
<reference evidence="2 3" key="1">
    <citation type="submission" date="2019-02" db="EMBL/GenBank/DDBJ databases">
        <title>Pedobacter sp. RP-3-21 sp. nov., isolated from Arctic soil.</title>
        <authorList>
            <person name="Dahal R.H."/>
        </authorList>
    </citation>
    <scope>NUCLEOTIDE SEQUENCE [LARGE SCALE GENOMIC DNA]</scope>
    <source>
        <strain evidence="2 3">RP-3-21</strain>
    </source>
</reference>
<comment type="caution">
    <text evidence="2">The sequence shown here is derived from an EMBL/GenBank/DDBJ whole genome shotgun (WGS) entry which is preliminary data.</text>
</comment>
<protein>
    <submittedName>
        <fullName evidence="2">DUF4065 domain-containing protein</fullName>
    </submittedName>
</protein>
<feature type="domain" description="Antitoxin SocA-like Panacea" evidence="1">
    <location>
        <begin position="27"/>
        <end position="123"/>
    </location>
</feature>
<dbReference type="Pfam" id="PF13274">
    <property type="entry name" value="SocA_Panacea"/>
    <property type="match status" value="1"/>
</dbReference>